<keyword evidence="5" id="KW-1133">Transmembrane helix</keyword>
<dbReference type="InterPro" id="IPR003661">
    <property type="entry name" value="HisK_dim/P_dom"/>
</dbReference>
<dbReference type="SMART" id="SM00387">
    <property type="entry name" value="HATPase_c"/>
    <property type="match status" value="1"/>
</dbReference>
<evidence type="ECO:0000259" key="7">
    <source>
        <dbReference type="PROSITE" id="PS50110"/>
    </source>
</evidence>
<dbReference type="SMART" id="SM00448">
    <property type="entry name" value="REC"/>
    <property type="match status" value="1"/>
</dbReference>
<keyword evidence="5" id="KW-0812">Transmembrane</keyword>
<accession>A0A6P2CXP4</accession>
<dbReference type="PROSITE" id="PS50113">
    <property type="entry name" value="PAC"/>
    <property type="match status" value="3"/>
</dbReference>
<dbReference type="PROSITE" id="PS50112">
    <property type="entry name" value="PAS"/>
    <property type="match status" value="2"/>
</dbReference>
<evidence type="ECO:0000259" key="6">
    <source>
        <dbReference type="PROSITE" id="PS50109"/>
    </source>
</evidence>
<evidence type="ECO:0000313" key="10">
    <source>
        <dbReference type="EMBL" id="VTR93673.1"/>
    </source>
</evidence>
<keyword evidence="11" id="KW-1185">Reference proteome</keyword>
<dbReference type="InterPro" id="IPR036890">
    <property type="entry name" value="HATPase_C_sf"/>
</dbReference>
<feature type="modified residue" description="4-aspartylphosphate" evidence="4">
    <location>
        <position position="775"/>
    </location>
</feature>
<dbReference type="SUPFAM" id="SSF55785">
    <property type="entry name" value="PYP-like sensor domain (PAS domain)"/>
    <property type="match status" value="3"/>
</dbReference>
<dbReference type="InterPro" id="IPR000014">
    <property type="entry name" value="PAS"/>
</dbReference>
<dbReference type="InterPro" id="IPR005467">
    <property type="entry name" value="His_kinase_dom"/>
</dbReference>
<keyword evidence="5" id="KW-0472">Membrane</keyword>
<feature type="transmembrane region" description="Helical" evidence="5">
    <location>
        <begin position="12"/>
        <end position="31"/>
    </location>
</feature>
<dbReference type="EMBL" id="LR593886">
    <property type="protein sequence ID" value="VTR93673.1"/>
    <property type="molecule type" value="Genomic_DNA"/>
</dbReference>
<dbReference type="Gene3D" id="3.30.565.10">
    <property type="entry name" value="Histidine kinase-like ATPase, C-terminal domain"/>
    <property type="match status" value="1"/>
</dbReference>
<evidence type="ECO:0000313" key="11">
    <source>
        <dbReference type="Proteomes" id="UP000464178"/>
    </source>
</evidence>
<dbReference type="Gene3D" id="1.10.287.130">
    <property type="match status" value="1"/>
</dbReference>
<organism evidence="10 11">
    <name type="scientific">Gemmata massiliana</name>
    <dbReference type="NCBI Taxonomy" id="1210884"/>
    <lineage>
        <taxon>Bacteria</taxon>
        <taxon>Pseudomonadati</taxon>
        <taxon>Planctomycetota</taxon>
        <taxon>Planctomycetia</taxon>
        <taxon>Gemmatales</taxon>
        <taxon>Gemmataceae</taxon>
        <taxon>Gemmata</taxon>
    </lineage>
</organism>
<dbReference type="SUPFAM" id="SSF47384">
    <property type="entry name" value="Homodimeric domain of signal transducing histidine kinase"/>
    <property type="match status" value="1"/>
</dbReference>
<dbReference type="GO" id="GO:0000155">
    <property type="term" value="F:phosphorelay sensor kinase activity"/>
    <property type="evidence" value="ECO:0007669"/>
    <property type="project" value="InterPro"/>
</dbReference>
<feature type="domain" description="PAC" evidence="9">
    <location>
        <begin position="179"/>
        <end position="231"/>
    </location>
</feature>
<dbReference type="KEGG" id="gms:SOIL9_40410"/>
<dbReference type="AlphaFoldDB" id="A0A6P2CXP4"/>
<feature type="domain" description="PAS" evidence="8">
    <location>
        <begin position="127"/>
        <end position="153"/>
    </location>
</feature>
<dbReference type="EC" id="2.7.13.3" evidence="2"/>
<dbReference type="InterPro" id="IPR035965">
    <property type="entry name" value="PAS-like_dom_sf"/>
</dbReference>
<dbReference type="InterPro" id="IPR013656">
    <property type="entry name" value="PAS_4"/>
</dbReference>
<evidence type="ECO:0000256" key="1">
    <source>
        <dbReference type="ARBA" id="ARBA00000085"/>
    </source>
</evidence>
<dbReference type="PRINTS" id="PR00344">
    <property type="entry name" value="BCTRLSENSOR"/>
</dbReference>
<keyword evidence="3 4" id="KW-0597">Phosphoprotein</keyword>
<dbReference type="InterPro" id="IPR001610">
    <property type="entry name" value="PAC"/>
</dbReference>
<dbReference type="SUPFAM" id="SSF52172">
    <property type="entry name" value="CheY-like"/>
    <property type="match status" value="1"/>
</dbReference>
<comment type="catalytic activity">
    <reaction evidence="1">
        <text>ATP + protein L-histidine = ADP + protein N-phospho-L-histidine.</text>
        <dbReference type="EC" id="2.7.13.3"/>
    </reaction>
</comment>
<dbReference type="Pfam" id="PF00512">
    <property type="entry name" value="HisKA"/>
    <property type="match status" value="1"/>
</dbReference>
<dbReference type="RefSeq" id="WP_162668363.1">
    <property type="nucleotide sequence ID" value="NZ_LR593886.1"/>
</dbReference>
<dbReference type="Gene3D" id="3.30.450.20">
    <property type="entry name" value="PAS domain"/>
    <property type="match status" value="3"/>
</dbReference>
<dbReference type="InterPro" id="IPR036097">
    <property type="entry name" value="HisK_dim/P_sf"/>
</dbReference>
<dbReference type="NCBIfam" id="TIGR00229">
    <property type="entry name" value="sensory_box"/>
    <property type="match status" value="3"/>
</dbReference>
<dbReference type="CDD" id="cd00082">
    <property type="entry name" value="HisKA"/>
    <property type="match status" value="1"/>
</dbReference>
<dbReference type="InterPro" id="IPR001789">
    <property type="entry name" value="Sig_transdc_resp-reg_receiver"/>
</dbReference>
<evidence type="ECO:0000256" key="5">
    <source>
        <dbReference type="SAM" id="Phobius"/>
    </source>
</evidence>
<evidence type="ECO:0000256" key="3">
    <source>
        <dbReference type="ARBA" id="ARBA00022553"/>
    </source>
</evidence>
<evidence type="ECO:0000256" key="2">
    <source>
        <dbReference type="ARBA" id="ARBA00012438"/>
    </source>
</evidence>
<dbReference type="SMART" id="SM00086">
    <property type="entry name" value="PAC"/>
    <property type="match status" value="3"/>
</dbReference>
<name>A0A6P2CXP4_9BACT</name>
<feature type="domain" description="PAC" evidence="9">
    <location>
        <begin position="423"/>
        <end position="475"/>
    </location>
</feature>
<dbReference type="Gene3D" id="3.40.50.2300">
    <property type="match status" value="1"/>
</dbReference>
<proteinExistence type="predicted"/>
<dbReference type="PANTHER" id="PTHR43065">
    <property type="entry name" value="SENSOR HISTIDINE KINASE"/>
    <property type="match status" value="1"/>
</dbReference>
<dbReference type="SUPFAM" id="SSF55874">
    <property type="entry name" value="ATPase domain of HSP90 chaperone/DNA topoisomerase II/histidine kinase"/>
    <property type="match status" value="1"/>
</dbReference>
<feature type="domain" description="Histidine kinase" evidence="6">
    <location>
        <begin position="488"/>
        <end position="701"/>
    </location>
</feature>
<dbReference type="InterPro" id="IPR000700">
    <property type="entry name" value="PAS-assoc_C"/>
</dbReference>
<protein>
    <recommendedName>
        <fullName evidence="2">histidine kinase</fullName>
        <ecNumber evidence="2">2.7.13.3</ecNumber>
    </recommendedName>
</protein>
<evidence type="ECO:0000259" key="9">
    <source>
        <dbReference type="PROSITE" id="PS50113"/>
    </source>
</evidence>
<feature type="domain" description="PAC" evidence="9">
    <location>
        <begin position="296"/>
        <end position="346"/>
    </location>
</feature>
<dbReference type="InterPro" id="IPR003594">
    <property type="entry name" value="HATPase_dom"/>
</dbReference>
<sequence>MPSALTSLTTIVPVTDGLLALAALIGTWFVLTQHRRPVPARTLAALFGAVGLGFAGHALSPLIGARAVIGVVGFGAVLAWGAVVRLWFHVPPLLAAPPVVETGTDPQLLDVALGACGDGVVIATTDEHDGVQVVYSNAAFERLTGYSCDEAVGLSPSVLADEADGLAAIREAVRSTAPVRVELPGRRKDGTRVWAEWQIVPVSDAEGRHTHSVAVIRETTERRRAEQALRESEGRFRGLFEQAADAILVLDRHGRVVDANHQACHTLGHAREELTALTLADLGMKPAADLGPGETSTSESIYRRRDGAALAVEVRYTVIETGGRRLHLALIRDVTRRRRAEQALREREDMLRTVITHIPCGVFWKNRDLVYLGCNDQVARDHGAIAAEDLVGRNDFDLTNVHSEATFYRDCDQQVMESGQAILNLEEFQTRPDGSRATLLTSKVPLRDTRGQVVGVLGVYQDITDRKRLEEQLRQSQKMEAVGRLAGGVAHDFNNLLTIIRGNAELLRSPAEDAAASALFDDLLLAADRATALVRQLLMFSRRQPVRVEILDLNEVVTTVSGLLRRLLGEHITVETALAPVPVTVRADRSHLEQVILNLAVNARDAMPGGGTLTVGTVALERKLGEPRFARLTVTDTGTGMTDEVKGQIFEPFFTTKGPDKGTGLGLATVFGIVEQAGGRIGVESEPGAGTTFHVELPWWEGNASVLGRTPAPRSLSGRTGRGVSVLLVEDQDAVRQFARLALRTQGHEVHEAENGEAALELANKGTHFDAIVTDVTMPGIDGRELAARMRVLRPNIAVVIMSGYAAESERVEPVANSVFLAKPFPPGDLFEALNKALRLVHCEPKSAVSSSHGPPPPAVIRA</sequence>
<dbReference type="Pfam" id="PF08448">
    <property type="entry name" value="PAS_4"/>
    <property type="match status" value="1"/>
</dbReference>
<dbReference type="InterPro" id="IPR004358">
    <property type="entry name" value="Sig_transdc_His_kin-like_C"/>
</dbReference>
<dbReference type="Pfam" id="PF13188">
    <property type="entry name" value="PAS_8"/>
    <property type="match status" value="1"/>
</dbReference>
<dbReference type="PANTHER" id="PTHR43065:SF42">
    <property type="entry name" value="TWO-COMPONENT SENSOR PPRA"/>
    <property type="match status" value="1"/>
</dbReference>
<dbReference type="SMART" id="SM00388">
    <property type="entry name" value="HisKA"/>
    <property type="match status" value="1"/>
</dbReference>
<dbReference type="InterPro" id="IPR011006">
    <property type="entry name" value="CheY-like_superfamily"/>
</dbReference>
<evidence type="ECO:0000256" key="4">
    <source>
        <dbReference type="PROSITE-ProRule" id="PRU00169"/>
    </source>
</evidence>
<dbReference type="SMART" id="SM00091">
    <property type="entry name" value="PAS"/>
    <property type="match status" value="3"/>
</dbReference>
<dbReference type="Pfam" id="PF02518">
    <property type="entry name" value="HATPase_c"/>
    <property type="match status" value="1"/>
</dbReference>
<dbReference type="CDD" id="cd00130">
    <property type="entry name" value="PAS"/>
    <property type="match status" value="3"/>
</dbReference>
<dbReference type="Pfam" id="PF13426">
    <property type="entry name" value="PAS_9"/>
    <property type="match status" value="1"/>
</dbReference>
<dbReference type="Pfam" id="PF00072">
    <property type="entry name" value="Response_reg"/>
    <property type="match status" value="1"/>
</dbReference>
<evidence type="ECO:0000259" key="8">
    <source>
        <dbReference type="PROSITE" id="PS50112"/>
    </source>
</evidence>
<dbReference type="PROSITE" id="PS50110">
    <property type="entry name" value="RESPONSE_REGULATORY"/>
    <property type="match status" value="1"/>
</dbReference>
<feature type="domain" description="Response regulatory" evidence="7">
    <location>
        <begin position="725"/>
        <end position="838"/>
    </location>
</feature>
<feature type="transmembrane region" description="Helical" evidence="5">
    <location>
        <begin position="69"/>
        <end position="88"/>
    </location>
</feature>
<dbReference type="CDD" id="cd00156">
    <property type="entry name" value="REC"/>
    <property type="match status" value="1"/>
</dbReference>
<reference evidence="10 11" key="1">
    <citation type="submission" date="2019-05" db="EMBL/GenBank/DDBJ databases">
        <authorList>
            <consortium name="Science for Life Laboratories"/>
        </authorList>
    </citation>
    <scope>NUCLEOTIDE SEQUENCE [LARGE SCALE GENOMIC DNA]</scope>
    <source>
        <strain evidence="10">Soil9</strain>
    </source>
</reference>
<dbReference type="PROSITE" id="PS50109">
    <property type="entry name" value="HIS_KIN"/>
    <property type="match status" value="1"/>
</dbReference>
<gene>
    <name evidence="10" type="ORF">SOIL9_40410</name>
</gene>
<dbReference type="Proteomes" id="UP000464178">
    <property type="component" value="Chromosome"/>
</dbReference>
<feature type="domain" description="PAS" evidence="8">
    <location>
        <begin position="232"/>
        <end position="274"/>
    </location>
</feature>